<evidence type="ECO:0000313" key="2">
    <source>
        <dbReference type="Proteomes" id="UP001233164"/>
    </source>
</evidence>
<evidence type="ECO:0000313" key="1">
    <source>
        <dbReference type="EMBL" id="MDM7488710.1"/>
    </source>
</evidence>
<gene>
    <name evidence="1" type="ORF">QT969_10445</name>
</gene>
<name>A0ABT7RM41_9NOCA</name>
<keyword evidence="2" id="KW-1185">Reference proteome</keyword>
<dbReference type="RefSeq" id="WP_289378777.1">
    <property type="nucleotide sequence ID" value="NZ_JAUBOF010000027.1"/>
</dbReference>
<accession>A0ABT7RM41</accession>
<comment type="caution">
    <text evidence="1">The sequence shown here is derived from an EMBL/GenBank/DDBJ whole genome shotgun (WGS) entry which is preliminary data.</text>
</comment>
<dbReference type="Proteomes" id="UP001233164">
    <property type="component" value="Unassembled WGS sequence"/>
</dbReference>
<dbReference type="EMBL" id="JAUBOF010000027">
    <property type="protein sequence ID" value="MDM7488710.1"/>
    <property type="molecule type" value="Genomic_DNA"/>
</dbReference>
<protein>
    <submittedName>
        <fullName evidence="1">Uncharacterized protein</fullName>
    </submittedName>
</protein>
<sequence>MAVNVNNAFVGRPPIDGGVFFRAPQGSTLPTDSTTALNVAFVDHGAVGENGVTVAQTRDNTDIKMYGGETFINVQTNYDEQITITLLEDDNLAVLKTAFGDANVETTAATVSEGLLKTIYHTSDPLPISSFVIDAISGTKTKRYVVENGQVVNVAETQDVHNNVTQRTLTIKTYKPTSVALKGGNVVEYRNDGEPTGP</sequence>
<organism evidence="1 2">
    <name type="scientific">Rhodococcus indonesiensis</name>
    <dbReference type="NCBI Taxonomy" id="3055869"/>
    <lineage>
        <taxon>Bacteria</taxon>
        <taxon>Bacillati</taxon>
        <taxon>Actinomycetota</taxon>
        <taxon>Actinomycetes</taxon>
        <taxon>Mycobacteriales</taxon>
        <taxon>Nocardiaceae</taxon>
        <taxon>Rhodococcus</taxon>
    </lineage>
</organism>
<reference evidence="1 2" key="1">
    <citation type="submission" date="2023-06" db="EMBL/GenBank/DDBJ databases">
        <title>Rhodococcus indonesiensis sp. nov a new member of the Rhodococcus ruber lineage isolated from a sediment of neutral hot spring.</title>
        <authorList>
            <person name="Kusuma A.B."/>
            <person name="Fenylestari G."/>
            <person name="Ammar F."/>
            <person name="Nouioui I."/>
            <person name="Goodfellow M."/>
        </authorList>
    </citation>
    <scope>NUCLEOTIDE SEQUENCE [LARGE SCALE GENOMIC DNA]</scope>
    <source>
        <strain evidence="1 2">CSLK01-03</strain>
    </source>
</reference>
<proteinExistence type="predicted"/>